<protein>
    <submittedName>
        <fullName evidence="1">Uncharacterized protein</fullName>
    </submittedName>
</protein>
<sequence>MIKDKSSVISKEAEHSTPQLGNLIIIIIEERPIPPMMWTTERTTHSLTMGGRDRKEIPGIGTRIVLPSLDPTIPAVNTAYSTQGRTRDEWDTIFKIPNTWQAGDDVGFKVKTKSQRFIGGNGGFEMPAAHL</sequence>
<dbReference type="Proteomes" id="UP001196413">
    <property type="component" value="Unassembled WGS sequence"/>
</dbReference>
<accession>A0AAD5WE79</accession>
<evidence type="ECO:0000313" key="2">
    <source>
        <dbReference type="Proteomes" id="UP001196413"/>
    </source>
</evidence>
<evidence type="ECO:0000313" key="1">
    <source>
        <dbReference type="EMBL" id="KAJ1366967.1"/>
    </source>
</evidence>
<dbReference type="EMBL" id="JAHQIW010005734">
    <property type="protein sequence ID" value="KAJ1366967.1"/>
    <property type="molecule type" value="Genomic_DNA"/>
</dbReference>
<reference evidence="1" key="1">
    <citation type="submission" date="2021-06" db="EMBL/GenBank/DDBJ databases">
        <title>Parelaphostrongylus tenuis whole genome reference sequence.</title>
        <authorList>
            <person name="Garwood T.J."/>
            <person name="Larsen P.A."/>
            <person name="Fountain-Jones N.M."/>
            <person name="Garbe J.R."/>
            <person name="Macchietto M.G."/>
            <person name="Kania S.A."/>
            <person name="Gerhold R.W."/>
            <person name="Richards J.E."/>
            <person name="Wolf T.M."/>
        </authorList>
    </citation>
    <scope>NUCLEOTIDE SEQUENCE</scope>
    <source>
        <strain evidence="1">MNPRO001-30</strain>
        <tissue evidence="1">Meninges</tissue>
    </source>
</reference>
<proteinExistence type="predicted"/>
<gene>
    <name evidence="1" type="ORF">KIN20_027788</name>
</gene>
<dbReference type="AlphaFoldDB" id="A0AAD5WE79"/>
<name>A0AAD5WE79_PARTN</name>
<organism evidence="1 2">
    <name type="scientific">Parelaphostrongylus tenuis</name>
    <name type="common">Meningeal worm</name>
    <dbReference type="NCBI Taxonomy" id="148309"/>
    <lineage>
        <taxon>Eukaryota</taxon>
        <taxon>Metazoa</taxon>
        <taxon>Ecdysozoa</taxon>
        <taxon>Nematoda</taxon>
        <taxon>Chromadorea</taxon>
        <taxon>Rhabditida</taxon>
        <taxon>Rhabditina</taxon>
        <taxon>Rhabditomorpha</taxon>
        <taxon>Strongyloidea</taxon>
        <taxon>Metastrongylidae</taxon>
        <taxon>Parelaphostrongylus</taxon>
    </lineage>
</organism>
<keyword evidence="2" id="KW-1185">Reference proteome</keyword>
<comment type="caution">
    <text evidence="1">The sequence shown here is derived from an EMBL/GenBank/DDBJ whole genome shotgun (WGS) entry which is preliminary data.</text>
</comment>